<dbReference type="InterPro" id="IPR036837">
    <property type="entry name" value="Cation_efflux_CTD_sf"/>
</dbReference>
<protein>
    <submittedName>
        <fullName evidence="11">Zinc/cadmium resistance protein</fullName>
    </submittedName>
</protein>
<dbReference type="Pfam" id="PF16916">
    <property type="entry name" value="ZT_dimer"/>
    <property type="match status" value="1"/>
</dbReference>
<evidence type="ECO:0000256" key="8">
    <source>
        <dbReference type="SAM" id="Phobius"/>
    </source>
</evidence>
<gene>
    <name evidence="11" type="ORF">MVEN_00985000</name>
</gene>
<comment type="subcellular location">
    <subcellularLocation>
        <location evidence="1">Membrane</location>
        <topology evidence="1">Multi-pass membrane protein</topology>
    </subcellularLocation>
</comment>
<keyword evidence="5" id="KW-0862">Zinc</keyword>
<keyword evidence="7 8" id="KW-0472">Membrane</keyword>
<dbReference type="GO" id="GO:0006882">
    <property type="term" value="P:intracellular zinc ion homeostasis"/>
    <property type="evidence" value="ECO:0007669"/>
    <property type="project" value="TreeGrafter"/>
</dbReference>
<feature type="domain" description="Cation efflux protein transmembrane" evidence="9">
    <location>
        <begin position="9"/>
        <end position="265"/>
    </location>
</feature>
<keyword evidence="3" id="KW-0813">Transport</keyword>
<evidence type="ECO:0000256" key="1">
    <source>
        <dbReference type="ARBA" id="ARBA00004141"/>
    </source>
</evidence>
<dbReference type="InterPro" id="IPR027469">
    <property type="entry name" value="Cation_efflux_TMD_sf"/>
</dbReference>
<dbReference type="EMBL" id="JACAZI010000007">
    <property type="protein sequence ID" value="KAF7356515.1"/>
    <property type="molecule type" value="Genomic_DNA"/>
</dbReference>
<evidence type="ECO:0000256" key="5">
    <source>
        <dbReference type="ARBA" id="ARBA00022833"/>
    </source>
</evidence>
<evidence type="ECO:0000259" key="10">
    <source>
        <dbReference type="Pfam" id="PF16916"/>
    </source>
</evidence>
<reference evidence="11" key="1">
    <citation type="submission" date="2020-05" db="EMBL/GenBank/DDBJ databases">
        <title>Mycena genomes resolve the evolution of fungal bioluminescence.</title>
        <authorList>
            <person name="Tsai I.J."/>
        </authorList>
    </citation>
    <scope>NUCLEOTIDE SEQUENCE</scope>
    <source>
        <strain evidence="11">CCC161011</strain>
    </source>
</reference>
<dbReference type="Pfam" id="PF01545">
    <property type="entry name" value="Cation_efflux"/>
    <property type="match status" value="1"/>
</dbReference>
<feature type="transmembrane region" description="Helical" evidence="8">
    <location>
        <begin position="7"/>
        <end position="26"/>
    </location>
</feature>
<keyword evidence="4 8" id="KW-0812">Transmembrane</keyword>
<evidence type="ECO:0000259" key="9">
    <source>
        <dbReference type="Pfam" id="PF01545"/>
    </source>
</evidence>
<dbReference type="NCBIfam" id="TIGR01297">
    <property type="entry name" value="CDF"/>
    <property type="match status" value="1"/>
</dbReference>
<evidence type="ECO:0000313" key="11">
    <source>
        <dbReference type="EMBL" id="KAF7356515.1"/>
    </source>
</evidence>
<proteinExistence type="inferred from homology"/>
<dbReference type="InterPro" id="IPR027470">
    <property type="entry name" value="Cation_efflux_CTD"/>
</dbReference>
<dbReference type="Proteomes" id="UP000620124">
    <property type="component" value="Unassembled WGS sequence"/>
</dbReference>
<dbReference type="SUPFAM" id="SSF160240">
    <property type="entry name" value="Cation efflux protein cytoplasmic domain-like"/>
    <property type="match status" value="1"/>
</dbReference>
<evidence type="ECO:0000256" key="7">
    <source>
        <dbReference type="ARBA" id="ARBA00023136"/>
    </source>
</evidence>
<dbReference type="PANTHER" id="PTHR45820">
    <property type="entry name" value="FI23527P1"/>
    <property type="match status" value="1"/>
</dbReference>
<organism evidence="11 12">
    <name type="scientific">Mycena venus</name>
    <dbReference type="NCBI Taxonomy" id="2733690"/>
    <lineage>
        <taxon>Eukaryota</taxon>
        <taxon>Fungi</taxon>
        <taxon>Dikarya</taxon>
        <taxon>Basidiomycota</taxon>
        <taxon>Agaricomycotina</taxon>
        <taxon>Agaricomycetes</taxon>
        <taxon>Agaricomycetidae</taxon>
        <taxon>Agaricales</taxon>
        <taxon>Marasmiineae</taxon>
        <taxon>Mycenaceae</taxon>
        <taxon>Mycena</taxon>
    </lineage>
</organism>
<feature type="transmembrane region" description="Helical" evidence="8">
    <location>
        <begin position="112"/>
        <end position="130"/>
    </location>
</feature>
<keyword evidence="6 8" id="KW-1133">Transmembrane helix</keyword>
<dbReference type="SUPFAM" id="SSF161111">
    <property type="entry name" value="Cation efflux protein transmembrane domain-like"/>
    <property type="match status" value="1"/>
</dbReference>
<comment type="similarity">
    <text evidence="2">Belongs to the cation diffusion facilitator (CDF) transporter (TC 2.A.4) family. SLC30A subfamily.</text>
</comment>
<evidence type="ECO:0000256" key="6">
    <source>
        <dbReference type="ARBA" id="ARBA00022989"/>
    </source>
</evidence>
<dbReference type="OrthoDB" id="9944568at2759"/>
<feature type="domain" description="Cation efflux protein cytoplasmic" evidence="10">
    <location>
        <begin position="271"/>
        <end position="342"/>
    </location>
</feature>
<accession>A0A8H7D003</accession>
<evidence type="ECO:0000313" key="12">
    <source>
        <dbReference type="Proteomes" id="UP000620124"/>
    </source>
</evidence>
<dbReference type="PANTHER" id="PTHR45820:SF5">
    <property type="entry name" value="DIFFUSION FACILITATOR FAMILY METAL ION TRANSPORTER, PUTATIVE-RELATED"/>
    <property type="match status" value="1"/>
</dbReference>
<dbReference type="AlphaFoldDB" id="A0A8H7D003"/>
<evidence type="ECO:0000256" key="2">
    <source>
        <dbReference type="ARBA" id="ARBA00008873"/>
    </source>
</evidence>
<feature type="transmembrane region" description="Helical" evidence="8">
    <location>
        <begin position="239"/>
        <end position="258"/>
    </location>
</feature>
<keyword evidence="12" id="KW-1185">Reference proteome</keyword>
<dbReference type="InterPro" id="IPR058533">
    <property type="entry name" value="Cation_efflux_TM"/>
</dbReference>
<evidence type="ECO:0000256" key="3">
    <source>
        <dbReference type="ARBA" id="ARBA00022448"/>
    </source>
</evidence>
<feature type="transmembrane region" description="Helical" evidence="8">
    <location>
        <begin position="76"/>
        <end position="97"/>
    </location>
</feature>
<name>A0A8H7D003_9AGAR</name>
<feature type="transmembrane region" description="Helical" evidence="8">
    <location>
        <begin position="38"/>
        <end position="56"/>
    </location>
</feature>
<dbReference type="GO" id="GO:0016020">
    <property type="term" value="C:membrane"/>
    <property type="evidence" value="ECO:0007669"/>
    <property type="project" value="UniProtKB-SubCell"/>
</dbReference>
<dbReference type="GO" id="GO:0005385">
    <property type="term" value="F:zinc ion transmembrane transporter activity"/>
    <property type="evidence" value="ECO:0007669"/>
    <property type="project" value="TreeGrafter"/>
</dbReference>
<dbReference type="Gene3D" id="1.20.1510.10">
    <property type="entry name" value="Cation efflux protein transmembrane domain"/>
    <property type="match status" value="1"/>
</dbReference>
<dbReference type="InterPro" id="IPR002524">
    <property type="entry name" value="Cation_efflux"/>
</dbReference>
<comment type="caution">
    <text evidence="11">The sequence shown here is derived from an EMBL/GenBank/DDBJ whole genome shotgun (WGS) entry which is preliminary data.</text>
</comment>
<sequence length="400" mass="43659">MKTTTRLALVLGIAMSFFVAEIAIGFRTKSLALIADAFHYLNDIVAYAIAFVAAYLQDKGHNTVGFTYAFHRAELVGAFFNGVFLLALALSIFLQSLERFINIESVENPEQVMIIGCIGLCLNIVSVLVVHDHGGHSHSHGAPASEAPVVDPLADLHLREGVHAQHHHTLFPPTSTLQPNLGLVAVLVHLCGDAINSELFLRPCMINDLDAAGGTDVGVIVAGILIWKLNSPNRFYADPAVSLAISLIIFASAIPMTIKAGRILLEAAPVELDLDKVREDLLTLPDVISIHDMHVWILSQSVILASLHVCVPPGTSLEQWERTEQSLQHCFAAYGVNHVTISPELYHDSAAQTPLRGREHRRMQVITSGGPWVRGGRAAAEAAGHRQRIDERISLFWLYL</sequence>
<evidence type="ECO:0000256" key="4">
    <source>
        <dbReference type="ARBA" id="ARBA00022692"/>
    </source>
</evidence>